<dbReference type="EMBL" id="GBXM01002505">
    <property type="protein sequence ID" value="JAI06073.1"/>
    <property type="molecule type" value="Transcribed_RNA"/>
</dbReference>
<sequence length="12" mass="1401">MRLSILIIKRAS</sequence>
<protein>
    <submittedName>
        <fullName evidence="1">Uncharacterized protein</fullName>
    </submittedName>
</protein>
<evidence type="ECO:0000313" key="1">
    <source>
        <dbReference type="EMBL" id="JAI06073.1"/>
    </source>
</evidence>
<organism evidence="1">
    <name type="scientific">Anguilla anguilla</name>
    <name type="common">European freshwater eel</name>
    <name type="synonym">Muraena anguilla</name>
    <dbReference type="NCBI Taxonomy" id="7936"/>
    <lineage>
        <taxon>Eukaryota</taxon>
        <taxon>Metazoa</taxon>
        <taxon>Chordata</taxon>
        <taxon>Craniata</taxon>
        <taxon>Vertebrata</taxon>
        <taxon>Euteleostomi</taxon>
        <taxon>Actinopterygii</taxon>
        <taxon>Neopterygii</taxon>
        <taxon>Teleostei</taxon>
        <taxon>Anguilliformes</taxon>
        <taxon>Anguillidae</taxon>
        <taxon>Anguilla</taxon>
    </lineage>
</organism>
<accession>A0A0E9XTK8</accession>
<reference evidence="1" key="2">
    <citation type="journal article" date="2015" name="Fish Shellfish Immunol.">
        <title>Early steps in the European eel (Anguilla anguilla)-Vibrio vulnificus interaction in the gills: Role of the RtxA13 toxin.</title>
        <authorList>
            <person name="Callol A."/>
            <person name="Pajuelo D."/>
            <person name="Ebbesson L."/>
            <person name="Teles M."/>
            <person name="MacKenzie S."/>
            <person name="Amaro C."/>
        </authorList>
    </citation>
    <scope>NUCLEOTIDE SEQUENCE</scope>
</reference>
<name>A0A0E9XTK8_ANGAN</name>
<proteinExistence type="predicted"/>
<reference evidence="1" key="1">
    <citation type="submission" date="2014-11" db="EMBL/GenBank/DDBJ databases">
        <authorList>
            <person name="Amaro Gonzalez C."/>
        </authorList>
    </citation>
    <scope>NUCLEOTIDE SEQUENCE</scope>
</reference>